<accession>A0A9Q0IHB9</accession>
<evidence type="ECO:0000256" key="1">
    <source>
        <dbReference type="SAM" id="MobiDB-lite"/>
    </source>
</evidence>
<evidence type="ECO:0000313" key="3">
    <source>
        <dbReference type="Proteomes" id="UP001148018"/>
    </source>
</evidence>
<dbReference type="Proteomes" id="UP001148018">
    <property type="component" value="Unassembled WGS sequence"/>
</dbReference>
<keyword evidence="3" id="KW-1185">Reference proteome</keyword>
<feature type="region of interest" description="Disordered" evidence="1">
    <location>
        <begin position="1"/>
        <end position="49"/>
    </location>
</feature>
<evidence type="ECO:0000313" key="2">
    <source>
        <dbReference type="EMBL" id="KAJ3598749.1"/>
    </source>
</evidence>
<proteinExistence type="predicted"/>
<dbReference type="OrthoDB" id="10036956at2759"/>
<gene>
    <name evidence="2" type="ORF">NHX12_000349</name>
</gene>
<comment type="caution">
    <text evidence="2">The sequence shown here is derived from an EMBL/GenBank/DDBJ whole genome shotgun (WGS) entry which is preliminary data.</text>
</comment>
<dbReference type="EMBL" id="JANIIK010000084">
    <property type="protein sequence ID" value="KAJ3598749.1"/>
    <property type="molecule type" value="Genomic_DNA"/>
</dbReference>
<dbReference type="AlphaFoldDB" id="A0A9Q0IHB9"/>
<name>A0A9Q0IHB9_9TELE</name>
<protein>
    <submittedName>
        <fullName evidence="2">Uncharacterized protein</fullName>
    </submittedName>
</protein>
<feature type="compositionally biased region" description="Low complexity" evidence="1">
    <location>
        <begin position="1"/>
        <end position="11"/>
    </location>
</feature>
<feature type="region of interest" description="Disordered" evidence="1">
    <location>
        <begin position="217"/>
        <end position="236"/>
    </location>
</feature>
<organism evidence="2 3">
    <name type="scientific">Muraenolepis orangiensis</name>
    <name type="common">Patagonian moray cod</name>
    <dbReference type="NCBI Taxonomy" id="630683"/>
    <lineage>
        <taxon>Eukaryota</taxon>
        <taxon>Metazoa</taxon>
        <taxon>Chordata</taxon>
        <taxon>Craniata</taxon>
        <taxon>Vertebrata</taxon>
        <taxon>Euteleostomi</taxon>
        <taxon>Actinopterygii</taxon>
        <taxon>Neopterygii</taxon>
        <taxon>Teleostei</taxon>
        <taxon>Neoteleostei</taxon>
        <taxon>Acanthomorphata</taxon>
        <taxon>Zeiogadaria</taxon>
        <taxon>Gadariae</taxon>
        <taxon>Gadiformes</taxon>
        <taxon>Muraenolepidoidei</taxon>
        <taxon>Muraenolepididae</taxon>
        <taxon>Muraenolepis</taxon>
    </lineage>
</organism>
<reference evidence="2" key="1">
    <citation type="submission" date="2022-07" db="EMBL/GenBank/DDBJ databases">
        <title>Chromosome-level genome of Muraenolepis orangiensis.</title>
        <authorList>
            <person name="Kim J."/>
        </authorList>
    </citation>
    <scope>NUCLEOTIDE SEQUENCE</scope>
    <source>
        <strain evidence="2">KU_S4_2022</strain>
        <tissue evidence="2">Muscle</tissue>
    </source>
</reference>
<sequence length="278" mass="30012">MSLSIVLSSSRSPPPTDQQYSWSSSQHFDEDTYSTPPRNMKGLSGGRPAQLQLTSAASAHTCGLADCERSLDHHLHHGESRSPSYLLSPTESCPLDGHHRRSPRSSIHSECMVMPVSVSATDHSLSSSTFPRMHYGSAPWDGGGGGGNRESREVVAEAVAAACPRTAAAANPTASPPTCWTSLRSRCRVAGLQTALRADVRESRYRECGVVRHMEKALGGSKQDDQDEKEARDERRIMSVEGRRSREELAIDVADVGVSVAPPLTSLSCGACDYAMYK</sequence>
<feature type="compositionally biased region" description="Polar residues" evidence="1">
    <location>
        <begin position="17"/>
        <end position="26"/>
    </location>
</feature>